<dbReference type="RefSeq" id="WP_308358164.1">
    <property type="nucleotide sequence ID" value="NZ_CP129970.2"/>
</dbReference>
<dbReference type="EMBL" id="CP129970">
    <property type="protein sequence ID" value="WKK86367.2"/>
    <property type="molecule type" value="Genomic_DNA"/>
</dbReference>
<evidence type="ECO:0000313" key="2">
    <source>
        <dbReference type="Proteomes" id="UP001244443"/>
    </source>
</evidence>
<accession>A0AA49GG56</accession>
<protein>
    <submittedName>
        <fullName evidence="1">Uncharacterized protein</fullName>
    </submittedName>
</protein>
<evidence type="ECO:0000313" key="1">
    <source>
        <dbReference type="EMBL" id="WKK86367.2"/>
    </source>
</evidence>
<proteinExistence type="predicted"/>
<gene>
    <name evidence="1" type="ORF">QYS48_05220</name>
</gene>
<keyword evidence="2" id="KW-1185">Reference proteome</keyword>
<name>A0AA49GG56_9BACT</name>
<dbReference type="Proteomes" id="UP001244443">
    <property type="component" value="Chromosome"/>
</dbReference>
<reference evidence="1" key="1">
    <citation type="submission" date="2023-08" db="EMBL/GenBank/DDBJ databases">
        <title>Comparative genomics and taxonomic characterization of three novel marine species of genus Marivirga.</title>
        <authorList>
            <person name="Muhammad N."/>
            <person name="Kim S.-G."/>
        </authorList>
    </citation>
    <scope>NUCLEOTIDE SEQUENCE [LARGE SCALE GENOMIC DNA]</scope>
    <source>
        <strain evidence="1">ABR2-2</strain>
    </source>
</reference>
<organism evidence="1 2">
    <name type="scientific">Marivirga arenosa</name>
    <dbReference type="NCBI Taxonomy" id="3059076"/>
    <lineage>
        <taxon>Bacteria</taxon>
        <taxon>Pseudomonadati</taxon>
        <taxon>Bacteroidota</taxon>
        <taxon>Cytophagia</taxon>
        <taxon>Cytophagales</taxon>
        <taxon>Marivirgaceae</taxon>
        <taxon>Marivirga</taxon>
    </lineage>
</organism>
<dbReference type="AlphaFoldDB" id="A0AA49GG56"/>
<sequence>MNRRNSLEFKHIETKQLKDSYVVKLVVFNPSSQVQILQSLEVYKKTPLKNFFLQLIGKTHNWQPIRTIWWPTEDEDQLEIRYFSDEFRNLYVEGIKVLMVSIEGFIDRTQYKFHLKVSHDEQVLITTINGSNTQFSHSFHRTYYEK</sequence>